<feature type="binding site" evidence="3">
    <location>
        <position position="186"/>
    </location>
    <ligand>
        <name>ATP</name>
        <dbReference type="ChEBI" id="CHEBI:30616"/>
    </ligand>
</feature>
<dbReference type="Proteomes" id="UP001410648">
    <property type="component" value="Unassembled WGS sequence"/>
</dbReference>
<sequence>MRVCGIVAEYNPFHNGHQYHLEETRKKLKADIIIVVMSGNFLQRGEPAIVDKWSRARAALMNGADIVVELPTDFSVQPANFFAEGAVSVLNGLGCDLISFGSESGNSQAFGEAAYLYLENEAELDDLFRQAHQQKQTYAQNFSDVINTYFSQFPLDLTQPNNMLGFAYAKEIRRNGYDMSIQTVPRKNSHYHDDELDSSFSIASATAIRRTLLEKREAFTAVETFVPAEMYDVLKNHPLISWENLFRLLDYRLSAISTEDLSQIYLMEKGLEYRLKEKISDAVSMKEFIESVKTRQLTWVSLQRICCHILLNNTKQAMDMAEKRIEAVRLLGFTEAGRGYIGRHKKEWSIKLVSNLNKSTAPNFEQDIKAGHIYRLADKEQILHQDFYTKPFNFIDNNGLK</sequence>
<keyword evidence="1 3" id="KW-0436">Ligase</keyword>
<keyword evidence="3" id="KW-0963">Cytoplasm</keyword>
<dbReference type="RefSeq" id="WP_346025465.1">
    <property type="nucleotide sequence ID" value="NZ_BAAADA010000197.1"/>
</dbReference>
<keyword evidence="3" id="KW-0067">ATP-binding</keyword>
<proteinExistence type="inferred from homology"/>
<accession>A0ABP3L617</accession>
<dbReference type="HAMAP" id="MF_01539">
    <property type="entry name" value="TmcAL"/>
    <property type="match status" value="1"/>
</dbReference>
<dbReference type="EC" id="6.3.4.-" evidence="3"/>
<feature type="binding site" evidence="3">
    <location>
        <position position="101"/>
    </location>
    <ligand>
        <name>ATP</name>
        <dbReference type="ChEBI" id="CHEBI:30616"/>
    </ligand>
</feature>
<feature type="binding site" evidence="3">
    <location>
        <begin position="7"/>
        <end position="20"/>
    </location>
    <ligand>
        <name>ATP</name>
        <dbReference type="ChEBI" id="CHEBI:30616"/>
    </ligand>
</feature>
<dbReference type="PANTHER" id="PTHR37825">
    <property type="entry name" value="TRNA(MET) CYTIDINE ACETATE LIGASE"/>
    <property type="match status" value="1"/>
</dbReference>
<dbReference type="InterPro" id="IPR014729">
    <property type="entry name" value="Rossmann-like_a/b/a_fold"/>
</dbReference>
<evidence type="ECO:0000256" key="2">
    <source>
        <dbReference type="ARBA" id="ARBA00022694"/>
    </source>
</evidence>
<comment type="caution">
    <text evidence="3">Lacks conserved residue(s) required for the propagation of feature annotation.</text>
</comment>
<reference evidence="5" key="1">
    <citation type="journal article" date="2019" name="Int. J. Syst. Evol. Microbiol.">
        <title>The Global Catalogue of Microorganisms (GCM) 10K type strain sequencing project: providing services to taxonomists for standard genome sequencing and annotation.</title>
        <authorList>
            <consortium name="The Broad Institute Genomics Platform"/>
            <consortium name="The Broad Institute Genome Sequencing Center for Infectious Disease"/>
            <person name="Wu L."/>
            <person name="Ma J."/>
        </authorList>
    </citation>
    <scope>NUCLEOTIDE SEQUENCE [LARGE SCALE GENOMIC DNA]</scope>
    <source>
        <strain evidence="5">JCM 14232</strain>
    </source>
</reference>
<keyword evidence="2 3" id="KW-0819">tRNA processing</keyword>
<comment type="function">
    <text evidence="3">Catalyzes the formation of N(4)-acetylcytidine (ac(4)C) at the wobble position of elongator tRNA(Met), using acetate and ATP as substrates. First activates an acetate ion to form acetyladenylate (Ac-AMP) and then transfers the acetyl group to tRNA to form ac(4)C34.</text>
</comment>
<comment type="caution">
    <text evidence="4">The sequence shown here is derived from an EMBL/GenBank/DDBJ whole genome shotgun (WGS) entry which is preliminary data.</text>
</comment>
<evidence type="ECO:0000313" key="4">
    <source>
        <dbReference type="EMBL" id="GAA0494082.1"/>
    </source>
</evidence>
<evidence type="ECO:0000313" key="5">
    <source>
        <dbReference type="Proteomes" id="UP001410648"/>
    </source>
</evidence>
<gene>
    <name evidence="3" type="primary">tmcAL</name>
    <name evidence="4" type="ORF">GCM10008936_21220</name>
</gene>
<dbReference type="SUPFAM" id="SSF52374">
    <property type="entry name" value="Nucleotidylyl transferase"/>
    <property type="match status" value="1"/>
</dbReference>
<organism evidence="4 5">
    <name type="scientific">Alkalibacterium indicireducens</name>
    <dbReference type="NCBI Taxonomy" id="398758"/>
    <lineage>
        <taxon>Bacteria</taxon>
        <taxon>Bacillati</taxon>
        <taxon>Bacillota</taxon>
        <taxon>Bacilli</taxon>
        <taxon>Lactobacillales</taxon>
        <taxon>Carnobacteriaceae</taxon>
        <taxon>Alkalibacterium</taxon>
    </lineage>
</organism>
<comment type="subcellular location">
    <subcellularLocation>
        <location evidence="3">Cytoplasm</location>
    </subcellularLocation>
</comment>
<comment type="catalytic activity">
    <reaction evidence="3">
        <text>cytidine(34) in elongator tRNA(Met) + acetate + ATP = N(4)-acetylcytidine(34) in elongator tRNA(Met) + AMP + diphosphate</text>
        <dbReference type="Rhea" id="RHEA:58144"/>
        <dbReference type="Rhea" id="RHEA-COMP:10693"/>
        <dbReference type="Rhea" id="RHEA-COMP:10694"/>
        <dbReference type="ChEBI" id="CHEBI:30089"/>
        <dbReference type="ChEBI" id="CHEBI:30616"/>
        <dbReference type="ChEBI" id="CHEBI:33019"/>
        <dbReference type="ChEBI" id="CHEBI:74900"/>
        <dbReference type="ChEBI" id="CHEBI:82748"/>
        <dbReference type="ChEBI" id="CHEBI:456215"/>
    </reaction>
</comment>
<dbReference type="Gene3D" id="3.40.50.620">
    <property type="entry name" value="HUPs"/>
    <property type="match status" value="1"/>
</dbReference>
<keyword evidence="3" id="KW-0547">Nucleotide-binding</keyword>
<keyword evidence="3" id="KW-0820">tRNA-binding</keyword>
<keyword evidence="5" id="KW-1185">Reference proteome</keyword>
<evidence type="ECO:0000256" key="1">
    <source>
        <dbReference type="ARBA" id="ARBA00022598"/>
    </source>
</evidence>
<dbReference type="NCBIfam" id="NF010191">
    <property type="entry name" value="PRK13670.1"/>
    <property type="match status" value="1"/>
</dbReference>
<comment type="similarity">
    <text evidence="3">Belongs to the TmcAL family.</text>
</comment>
<dbReference type="InterPro" id="IPR008513">
    <property type="entry name" value="tRNA(Met)_cyd_acetate_ligase"/>
</dbReference>
<name>A0ABP3L617_9LACT</name>
<evidence type="ECO:0000256" key="3">
    <source>
        <dbReference type="HAMAP-Rule" id="MF_01539"/>
    </source>
</evidence>
<dbReference type="EMBL" id="BAAADA010000197">
    <property type="protein sequence ID" value="GAA0494082.1"/>
    <property type="molecule type" value="Genomic_DNA"/>
</dbReference>
<protein>
    <recommendedName>
        <fullName evidence="3">tRNA(Met) cytidine acetate ligase</fullName>
        <ecNumber evidence="3">6.3.4.-</ecNumber>
    </recommendedName>
</protein>
<dbReference type="PANTHER" id="PTHR37825:SF1">
    <property type="entry name" value="TRNA(MET) CYTIDINE ACETATE LIGASE"/>
    <property type="match status" value="1"/>
</dbReference>
<dbReference type="Pfam" id="PF05636">
    <property type="entry name" value="HIGH_NTase1"/>
    <property type="match status" value="1"/>
</dbReference>
<feature type="binding site" evidence="3">
    <location>
        <position position="161"/>
    </location>
    <ligand>
        <name>ATP</name>
        <dbReference type="ChEBI" id="CHEBI:30616"/>
    </ligand>
</feature>
<keyword evidence="3" id="KW-0694">RNA-binding</keyword>